<proteinExistence type="predicted"/>
<dbReference type="GeneID" id="70136955"/>
<evidence type="ECO:0000313" key="2">
    <source>
        <dbReference type="EMBL" id="KAH6648007.1"/>
    </source>
</evidence>
<gene>
    <name evidence="2" type="ORF">BKA67DRAFT_662744</name>
</gene>
<name>A0A9P8UDN4_9PEZI</name>
<sequence length="152" mass="15717">MPSLTPLRNVLRVPATARMTPFPGMTRRGLRTTAPARMAYKDDQDRESLKPKAHEYTQSGTDEGAAAQSDAAFNPDKTSPETERQTAGAGRGEGNELESSPANKEFAHGGAANDEDTTKTSKGSKKSSGSGSPAKGGKHSNTQPGGSGGSGL</sequence>
<feature type="region of interest" description="Disordered" evidence="1">
    <location>
        <begin position="15"/>
        <end position="152"/>
    </location>
</feature>
<comment type="caution">
    <text evidence="2">The sequence shown here is derived from an EMBL/GenBank/DDBJ whole genome shotgun (WGS) entry which is preliminary data.</text>
</comment>
<dbReference type="EMBL" id="JAGPXC010000008">
    <property type="protein sequence ID" value="KAH6648007.1"/>
    <property type="molecule type" value="Genomic_DNA"/>
</dbReference>
<keyword evidence="3" id="KW-1185">Reference proteome</keyword>
<organism evidence="2 3">
    <name type="scientific">Truncatella angustata</name>
    <dbReference type="NCBI Taxonomy" id="152316"/>
    <lineage>
        <taxon>Eukaryota</taxon>
        <taxon>Fungi</taxon>
        <taxon>Dikarya</taxon>
        <taxon>Ascomycota</taxon>
        <taxon>Pezizomycotina</taxon>
        <taxon>Sordariomycetes</taxon>
        <taxon>Xylariomycetidae</taxon>
        <taxon>Amphisphaeriales</taxon>
        <taxon>Sporocadaceae</taxon>
        <taxon>Truncatella</taxon>
    </lineage>
</organism>
<feature type="compositionally biased region" description="Low complexity" evidence="1">
    <location>
        <begin position="126"/>
        <end position="135"/>
    </location>
</feature>
<evidence type="ECO:0000256" key="1">
    <source>
        <dbReference type="SAM" id="MobiDB-lite"/>
    </source>
</evidence>
<protein>
    <submittedName>
        <fullName evidence="2">Uncharacterized protein</fullName>
    </submittedName>
</protein>
<dbReference type="AlphaFoldDB" id="A0A9P8UDN4"/>
<dbReference type="RefSeq" id="XP_045954519.1">
    <property type="nucleotide sequence ID" value="XM_046108064.1"/>
</dbReference>
<reference evidence="2" key="1">
    <citation type="journal article" date="2021" name="Nat. Commun.">
        <title>Genetic determinants of endophytism in the Arabidopsis root mycobiome.</title>
        <authorList>
            <person name="Mesny F."/>
            <person name="Miyauchi S."/>
            <person name="Thiergart T."/>
            <person name="Pickel B."/>
            <person name="Atanasova L."/>
            <person name="Karlsson M."/>
            <person name="Huettel B."/>
            <person name="Barry K.W."/>
            <person name="Haridas S."/>
            <person name="Chen C."/>
            <person name="Bauer D."/>
            <person name="Andreopoulos W."/>
            <person name="Pangilinan J."/>
            <person name="LaButti K."/>
            <person name="Riley R."/>
            <person name="Lipzen A."/>
            <person name="Clum A."/>
            <person name="Drula E."/>
            <person name="Henrissat B."/>
            <person name="Kohler A."/>
            <person name="Grigoriev I.V."/>
            <person name="Martin F.M."/>
            <person name="Hacquard S."/>
        </authorList>
    </citation>
    <scope>NUCLEOTIDE SEQUENCE</scope>
    <source>
        <strain evidence="2">MPI-SDFR-AT-0073</strain>
    </source>
</reference>
<dbReference type="PANTHER" id="PTHR42090">
    <property type="match status" value="1"/>
</dbReference>
<dbReference type="Proteomes" id="UP000758603">
    <property type="component" value="Unassembled WGS sequence"/>
</dbReference>
<accession>A0A9P8UDN4</accession>
<feature type="compositionally biased region" description="Basic and acidic residues" evidence="1">
    <location>
        <begin position="39"/>
        <end position="55"/>
    </location>
</feature>
<dbReference type="OrthoDB" id="423498at2759"/>
<evidence type="ECO:0000313" key="3">
    <source>
        <dbReference type="Proteomes" id="UP000758603"/>
    </source>
</evidence>
<dbReference type="PANTHER" id="PTHR42090:SF1">
    <property type="match status" value="1"/>
</dbReference>